<dbReference type="GO" id="GO:0046677">
    <property type="term" value="P:response to antibiotic"/>
    <property type="evidence" value="ECO:0007669"/>
    <property type="project" value="UniProtKB-KW"/>
</dbReference>
<feature type="domain" description="ABC transporter" evidence="11">
    <location>
        <begin position="22"/>
        <end position="252"/>
    </location>
</feature>
<evidence type="ECO:0000313" key="12">
    <source>
        <dbReference type="EMBL" id="KXP10216.1"/>
    </source>
</evidence>
<protein>
    <submittedName>
        <fullName evidence="12">ABC transporter</fullName>
    </submittedName>
</protein>
<dbReference type="GO" id="GO:0043215">
    <property type="term" value="P:daunorubicin transport"/>
    <property type="evidence" value="ECO:0007669"/>
    <property type="project" value="InterPro"/>
</dbReference>
<comment type="caution">
    <text evidence="12">The sequence shown here is derived from an EMBL/GenBank/DDBJ whole genome shotgun (WGS) entry which is preliminary data.</text>
</comment>
<keyword evidence="4" id="KW-0547">Nucleotide-binding</keyword>
<accession>A0A138AI84</accession>
<dbReference type="Pfam" id="PF00005">
    <property type="entry name" value="ABC_tran"/>
    <property type="match status" value="1"/>
</dbReference>
<dbReference type="GO" id="GO:0016887">
    <property type="term" value="F:ATP hydrolysis activity"/>
    <property type="evidence" value="ECO:0007669"/>
    <property type="project" value="InterPro"/>
</dbReference>
<evidence type="ECO:0000259" key="11">
    <source>
        <dbReference type="PROSITE" id="PS50893"/>
    </source>
</evidence>
<dbReference type="GO" id="GO:1900753">
    <property type="term" value="P:doxorubicin transport"/>
    <property type="evidence" value="ECO:0007669"/>
    <property type="project" value="InterPro"/>
</dbReference>
<feature type="region of interest" description="Disordered" evidence="10">
    <location>
        <begin position="324"/>
        <end position="344"/>
    </location>
</feature>
<evidence type="ECO:0000256" key="7">
    <source>
        <dbReference type="ARBA" id="ARBA00023136"/>
    </source>
</evidence>
<feature type="compositionally biased region" description="Polar residues" evidence="10">
    <location>
        <begin position="332"/>
        <end position="344"/>
    </location>
</feature>
<dbReference type="NCBIfam" id="TIGR01188">
    <property type="entry name" value="drrA"/>
    <property type="match status" value="1"/>
</dbReference>
<dbReference type="RefSeq" id="WP_068571252.1">
    <property type="nucleotide sequence ID" value="NZ_LSRF01000033.1"/>
</dbReference>
<evidence type="ECO:0000256" key="10">
    <source>
        <dbReference type="SAM" id="MobiDB-lite"/>
    </source>
</evidence>
<gene>
    <name evidence="12" type="ORF">AXK60_07025</name>
</gene>
<dbReference type="InterPro" id="IPR003439">
    <property type="entry name" value="ABC_transporter-like_ATP-bd"/>
</dbReference>
<sequence length="344" mass="36442">MSMTITQMRTGHVPSSPTDLAIDARGLVKHFGATRAVNGVDLQVPTGTVYGVLGPNGAGKTTTISMLATLLRPDAGSARVFGHDVVAESTLVRSLIGVTGQYASVDEDLTASQNLVLFARLLGKSRPASRARADELLHAFGLEDAANRPLKEFSGGMRRRLDLAASLIDTPPLLFLDEPTTGLDPRTRSQMWDTIRDLVAQGSTVLLTTQYLDEADQLADRIAVIDRGLVIADGTADELKASVGSATLQLTPADRADAPTVARTVERILTETAAFSPEAARVTAPLHRPDLVPDLLIALREEGVAIEEIVVSKPSLDEVFLTLTGRPDDSSEGSAATDTAQEAS</sequence>
<keyword evidence="5" id="KW-0067">ATP-binding</keyword>
<evidence type="ECO:0000313" key="13">
    <source>
        <dbReference type="Proteomes" id="UP000070258"/>
    </source>
</evidence>
<evidence type="ECO:0000256" key="3">
    <source>
        <dbReference type="ARBA" id="ARBA00022475"/>
    </source>
</evidence>
<organism evidence="12 13">
    <name type="scientific">Tsukamurella pseudospumae</name>
    <dbReference type="NCBI Taxonomy" id="239498"/>
    <lineage>
        <taxon>Bacteria</taxon>
        <taxon>Bacillati</taxon>
        <taxon>Actinomycetota</taxon>
        <taxon>Actinomycetes</taxon>
        <taxon>Mycobacteriales</taxon>
        <taxon>Tsukamurellaceae</taxon>
        <taxon>Tsukamurella</taxon>
    </lineage>
</organism>
<dbReference type="SMART" id="SM00382">
    <property type="entry name" value="AAA"/>
    <property type="match status" value="1"/>
</dbReference>
<dbReference type="PANTHER" id="PTHR42711">
    <property type="entry name" value="ABC TRANSPORTER ATP-BINDING PROTEIN"/>
    <property type="match status" value="1"/>
</dbReference>
<dbReference type="InterPro" id="IPR050763">
    <property type="entry name" value="ABC_transporter_ATP-binding"/>
</dbReference>
<name>A0A138AI84_9ACTN</name>
<comment type="subcellular location">
    <subcellularLocation>
        <location evidence="1">Cell membrane</location>
        <topology evidence="1">Peripheral membrane protein</topology>
        <orientation evidence="1">Cytoplasmic side</orientation>
    </subcellularLocation>
</comment>
<keyword evidence="6" id="KW-1278">Translocase</keyword>
<dbReference type="PANTHER" id="PTHR42711:SF19">
    <property type="entry name" value="DOXORUBICIN RESISTANCE ATP-BINDING PROTEIN DRRA"/>
    <property type="match status" value="1"/>
</dbReference>
<evidence type="ECO:0000256" key="6">
    <source>
        <dbReference type="ARBA" id="ARBA00022967"/>
    </source>
</evidence>
<dbReference type="GO" id="GO:0055085">
    <property type="term" value="P:transmembrane transport"/>
    <property type="evidence" value="ECO:0007669"/>
    <property type="project" value="UniProtKB-ARBA"/>
</dbReference>
<dbReference type="GO" id="GO:0005524">
    <property type="term" value="F:ATP binding"/>
    <property type="evidence" value="ECO:0007669"/>
    <property type="project" value="UniProtKB-KW"/>
</dbReference>
<dbReference type="InterPro" id="IPR027417">
    <property type="entry name" value="P-loop_NTPase"/>
</dbReference>
<dbReference type="InterPro" id="IPR003593">
    <property type="entry name" value="AAA+_ATPase"/>
</dbReference>
<evidence type="ECO:0000256" key="4">
    <source>
        <dbReference type="ARBA" id="ARBA00022741"/>
    </source>
</evidence>
<dbReference type="EMBL" id="LSRF01000033">
    <property type="protein sequence ID" value="KXP10216.1"/>
    <property type="molecule type" value="Genomic_DNA"/>
</dbReference>
<dbReference type="InterPro" id="IPR005894">
    <property type="entry name" value="DrrA"/>
</dbReference>
<dbReference type="PROSITE" id="PS50893">
    <property type="entry name" value="ABC_TRANSPORTER_2"/>
    <property type="match status" value="1"/>
</dbReference>
<keyword evidence="8" id="KW-0046">Antibiotic resistance</keyword>
<evidence type="ECO:0000256" key="1">
    <source>
        <dbReference type="ARBA" id="ARBA00004413"/>
    </source>
</evidence>
<dbReference type="STRING" id="239498.AXK60_07025"/>
<dbReference type="InterPro" id="IPR017871">
    <property type="entry name" value="ABC_transporter-like_CS"/>
</dbReference>
<keyword evidence="3" id="KW-1003">Cell membrane</keyword>
<dbReference type="Pfam" id="PF13732">
    <property type="entry name" value="DrrA1-3_C"/>
    <property type="match status" value="1"/>
</dbReference>
<dbReference type="Proteomes" id="UP000070258">
    <property type="component" value="Unassembled WGS sequence"/>
</dbReference>
<evidence type="ECO:0000256" key="8">
    <source>
        <dbReference type="ARBA" id="ARBA00023251"/>
    </source>
</evidence>
<comment type="similarity">
    <text evidence="9">Belongs to the ABC transporter superfamily. Drug exporter-1 (DrugE1) (TC 3.A.1.105) family.</text>
</comment>
<keyword evidence="7" id="KW-0472">Membrane</keyword>
<dbReference type="InterPro" id="IPR025302">
    <property type="entry name" value="DrrA1/2-like_C"/>
</dbReference>
<dbReference type="GO" id="GO:0005886">
    <property type="term" value="C:plasma membrane"/>
    <property type="evidence" value="ECO:0007669"/>
    <property type="project" value="UniProtKB-SubCell"/>
</dbReference>
<evidence type="ECO:0000256" key="9">
    <source>
        <dbReference type="ARBA" id="ARBA00049985"/>
    </source>
</evidence>
<dbReference type="PROSITE" id="PS00211">
    <property type="entry name" value="ABC_TRANSPORTER_1"/>
    <property type="match status" value="1"/>
</dbReference>
<evidence type="ECO:0000256" key="5">
    <source>
        <dbReference type="ARBA" id="ARBA00022840"/>
    </source>
</evidence>
<dbReference type="AlphaFoldDB" id="A0A138AI84"/>
<reference evidence="13" key="1">
    <citation type="submission" date="2016-02" db="EMBL/GenBank/DDBJ databases">
        <authorList>
            <person name="Wen L."/>
            <person name="He K."/>
            <person name="Yang H."/>
        </authorList>
    </citation>
    <scope>NUCLEOTIDE SEQUENCE [LARGE SCALE GENOMIC DNA]</scope>
    <source>
        <strain evidence="13">JCM 15929</strain>
    </source>
</reference>
<dbReference type="SUPFAM" id="SSF52540">
    <property type="entry name" value="P-loop containing nucleoside triphosphate hydrolases"/>
    <property type="match status" value="1"/>
</dbReference>
<proteinExistence type="inferred from homology"/>
<dbReference type="Gene3D" id="3.40.50.300">
    <property type="entry name" value="P-loop containing nucleotide triphosphate hydrolases"/>
    <property type="match status" value="1"/>
</dbReference>
<dbReference type="OrthoDB" id="9804819at2"/>
<evidence type="ECO:0000256" key="2">
    <source>
        <dbReference type="ARBA" id="ARBA00022448"/>
    </source>
</evidence>
<keyword evidence="2" id="KW-0813">Transport</keyword>
<dbReference type="FunFam" id="3.40.50.300:FF:000589">
    <property type="entry name" value="ABC transporter, ATP-binding subunit"/>
    <property type="match status" value="1"/>
</dbReference>